<evidence type="ECO:0000256" key="1">
    <source>
        <dbReference type="ARBA" id="ARBA00004127"/>
    </source>
</evidence>
<feature type="transmembrane region" description="Helical" evidence="5">
    <location>
        <begin position="242"/>
        <end position="267"/>
    </location>
</feature>
<dbReference type="GO" id="GO:0032259">
    <property type="term" value="P:methylation"/>
    <property type="evidence" value="ECO:0007669"/>
    <property type="project" value="UniProtKB-KW"/>
</dbReference>
<feature type="transmembrane region" description="Helical" evidence="5">
    <location>
        <begin position="147"/>
        <end position="168"/>
    </location>
</feature>
<keyword evidence="2 5" id="KW-0812">Transmembrane</keyword>
<evidence type="ECO:0000256" key="4">
    <source>
        <dbReference type="ARBA" id="ARBA00023136"/>
    </source>
</evidence>
<feature type="transmembrane region" description="Helical" evidence="5">
    <location>
        <begin position="188"/>
        <end position="210"/>
    </location>
</feature>
<feature type="transmembrane region" description="Helical" evidence="5">
    <location>
        <begin position="102"/>
        <end position="126"/>
    </location>
</feature>
<reference evidence="7" key="1">
    <citation type="submission" date="2016-10" db="EMBL/GenBank/DDBJ databases">
        <authorList>
            <person name="Varghese N."/>
            <person name="Submissions S."/>
        </authorList>
    </citation>
    <scope>NUCLEOTIDE SEQUENCE [LARGE SCALE GENOMIC DNA]</scope>
    <source>
        <strain evidence="7">CGMCC 1.10783</strain>
    </source>
</reference>
<evidence type="ECO:0000256" key="2">
    <source>
        <dbReference type="ARBA" id="ARBA00022692"/>
    </source>
</evidence>
<evidence type="ECO:0000313" key="6">
    <source>
        <dbReference type="EMBL" id="SDJ02019.1"/>
    </source>
</evidence>
<keyword evidence="7" id="KW-1185">Reference proteome</keyword>
<protein>
    <submittedName>
        <fullName evidence="6">Phospholipid methyltransferase</fullName>
    </submittedName>
</protein>
<dbReference type="Pfam" id="PF04191">
    <property type="entry name" value="PEMT"/>
    <property type="match status" value="1"/>
</dbReference>
<accession>A0A1G8QB28</accession>
<evidence type="ECO:0000313" key="7">
    <source>
        <dbReference type="Proteomes" id="UP000182130"/>
    </source>
</evidence>
<keyword evidence="3 5" id="KW-1133">Transmembrane helix</keyword>
<evidence type="ECO:0000256" key="5">
    <source>
        <dbReference type="SAM" id="Phobius"/>
    </source>
</evidence>
<dbReference type="EMBL" id="FNEI01000006">
    <property type="protein sequence ID" value="SDJ02019.1"/>
    <property type="molecule type" value="Genomic_DNA"/>
</dbReference>
<keyword evidence="6" id="KW-0808">Transferase</keyword>
<feature type="transmembrane region" description="Helical" evidence="5">
    <location>
        <begin position="12"/>
        <end position="33"/>
    </location>
</feature>
<evidence type="ECO:0000256" key="3">
    <source>
        <dbReference type="ARBA" id="ARBA00022989"/>
    </source>
</evidence>
<dbReference type="Gene3D" id="1.20.120.1630">
    <property type="match status" value="1"/>
</dbReference>
<keyword evidence="6" id="KW-0489">Methyltransferase</keyword>
<feature type="transmembrane region" description="Helical" evidence="5">
    <location>
        <begin position="45"/>
        <end position="63"/>
    </location>
</feature>
<proteinExistence type="predicted"/>
<dbReference type="GO" id="GO:0008168">
    <property type="term" value="F:methyltransferase activity"/>
    <property type="evidence" value="ECO:0007669"/>
    <property type="project" value="UniProtKB-KW"/>
</dbReference>
<dbReference type="AlphaFoldDB" id="A0A1G8QB28"/>
<keyword evidence="4 5" id="KW-0472">Membrane</keyword>
<dbReference type="GO" id="GO:0012505">
    <property type="term" value="C:endomembrane system"/>
    <property type="evidence" value="ECO:0007669"/>
    <property type="project" value="UniProtKB-SubCell"/>
</dbReference>
<sequence length="311" mass="32740">MGRIVLGSVMHLLRLGAAYFAVQAAAGLLWWVLVFTVPLVREATLGSLDPVIVAVFDIPLFVIESAVAGFGVRAAAAVSTGWTVIVAVVLASYATITGEAGWGVLAMGAATAAFPAALCAVLLGRIPTELILRGPFAFRPARRADSANHVATTFGQLVVFWGFFLVVVPTAISALEQRWNVALPFPPLAAGAGAVILVLASVLGVASAVAMSTKGEGTPLPAAMPNRLVIAGPYRWVRNPMALAGIAQGAAIGLILQSWLVVAYALAGSLFWNYAIRPLEESDLKQRFGEDFERYREAVRCWIPGTPCAKT</sequence>
<gene>
    <name evidence="6" type="ORF">SAMN05216555_106125</name>
</gene>
<organism evidence="6 7">
    <name type="scientific">Arthrobacter cupressi</name>
    <dbReference type="NCBI Taxonomy" id="1045773"/>
    <lineage>
        <taxon>Bacteria</taxon>
        <taxon>Bacillati</taxon>
        <taxon>Actinomycetota</taxon>
        <taxon>Actinomycetes</taxon>
        <taxon>Micrococcales</taxon>
        <taxon>Micrococcaceae</taxon>
        <taxon>Arthrobacter</taxon>
    </lineage>
</organism>
<name>A0A1G8QB28_9MICC</name>
<dbReference type="Proteomes" id="UP000182130">
    <property type="component" value="Unassembled WGS sequence"/>
</dbReference>
<dbReference type="STRING" id="1045773.SAMN05216555_106125"/>
<feature type="transmembrane region" description="Helical" evidence="5">
    <location>
        <begin position="75"/>
        <end position="96"/>
    </location>
</feature>
<dbReference type="InterPro" id="IPR007318">
    <property type="entry name" value="Phopholipid_MeTrfase"/>
</dbReference>
<comment type="subcellular location">
    <subcellularLocation>
        <location evidence="1">Endomembrane system</location>
        <topology evidence="1">Multi-pass membrane protein</topology>
    </subcellularLocation>
</comment>